<feature type="region of interest" description="Disordered" evidence="1">
    <location>
        <begin position="1"/>
        <end position="23"/>
    </location>
</feature>
<dbReference type="Proteomes" id="UP001323798">
    <property type="component" value="Chromosome"/>
</dbReference>
<feature type="transmembrane region" description="Helical" evidence="2">
    <location>
        <begin position="89"/>
        <end position="108"/>
    </location>
</feature>
<dbReference type="Gene3D" id="1.20.1260.100">
    <property type="entry name" value="TspO/MBR protein"/>
    <property type="match status" value="1"/>
</dbReference>
<name>A0ABZ0STG9_9MICO</name>
<feature type="transmembrane region" description="Helical" evidence="2">
    <location>
        <begin position="210"/>
        <end position="233"/>
    </location>
</feature>
<proteinExistence type="predicted"/>
<dbReference type="RefSeq" id="WP_320943635.1">
    <property type="nucleotide sequence ID" value="NZ_BAABEU010000004.1"/>
</dbReference>
<feature type="transmembrane region" description="Helical" evidence="2">
    <location>
        <begin position="129"/>
        <end position="149"/>
    </location>
</feature>
<keyword evidence="2" id="KW-0812">Transmembrane</keyword>
<keyword evidence="2" id="KW-1133">Transmembrane helix</keyword>
<evidence type="ECO:0000313" key="3">
    <source>
        <dbReference type="EMBL" id="WPR90932.1"/>
    </source>
</evidence>
<evidence type="ECO:0000256" key="1">
    <source>
        <dbReference type="SAM" id="MobiDB-lite"/>
    </source>
</evidence>
<gene>
    <name evidence="3" type="ORF">SM116_06470</name>
</gene>
<accession>A0ABZ0STG9</accession>
<feature type="transmembrane region" description="Helical" evidence="2">
    <location>
        <begin position="185"/>
        <end position="204"/>
    </location>
</feature>
<reference evidence="3 4" key="1">
    <citation type="submission" date="2023-11" db="EMBL/GenBank/DDBJ databases">
        <title>Genome sequence of Microbacterium rhizosphaerae KACC 19337.</title>
        <authorList>
            <person name="Choi H."/>
            <person name="Kim S."/>
            <person name="Kim Y."/>
            <person name="Kwon S.-W."/>
            <person name="Heo J."/>
        </authorList>
    </citation>
    <scope>NUCLEOTIDE SEQUENCE [LARGE SCALE GENOMIC DNA]</scope>
    <source>
        <strain evidence="3 4">KACC 19337</strain>
    </source>
</reference>
<evidence type="ECO:0000313" key="4">
    <source>
        <dbReference type="Proteomes" id="UP001323798"/>
    </source>
</evidence>
<protein>
    <submittedName>
        <fullName evidence="3">Tryptophan-rich sensory protein</fullName>
    </submittedName>
</protein>
<organism evidence="3 4">
    <name type="scientific">Microbacterium rhizosphaerae</name>
    <dbReference type="NCBI Taxonomy" id="1678237"/>
    <lineage>
        <taxon>Bacteria</taxon>
        <taxon>Bacillati</taxon>
        <taxon>Actinomycetota</taxon>
        <taxon>Actinomycetes</taxon>
        <taxon>Micrococcales</taxon>
        <taxon>Microbacteriaceae</taxon>
        <taxon>Microbacterium</taxon>
    </lineage>
</organism>
<feature type="transmembrane region" description="Helical" evidence="2">
    <location>
        <begin position="35"/>
        <end position="54"/>
    </location>
</feature>
<sequence length="237" mass="25073">MRSSGPAPRAARRSRTPQEGRSLPTPRCSLLLCPFSIWSAIYLGLIAYAVYQALPRQAGRAVHRCVRWWALASVLLNAAWILVVQAGLVALSLVVIAVLLADLVVILMRLRVIRASGWADAIVVHGTMGLYLGWVLIATVANVAVVLVRVGFTSAGIGPEAWGVIVLIAAGAIATALAVWDRGRIAPAFATAWGVFWIGVARASGTPHSWIVAVTAFAVAGVILVVTAVTRLAQRTT</sequence>
<dbReference type="EMBL" id="CP139368">
    <property type="protein sequence ID" value="WPR90932.1"/>
    <property type="molecule type" value="Genomic_DNA"/>
</dbReference>
<keyword evidence="2" id="KW-0472">Membrane</keyword>
<feature type="transmembrane region" description="Helical" evidence="2">
    <location>
        <begin position="66"/>
        <end position="83"/>
    </location>
</feature>
<dbReference type="InterPro" id="IPR038330">
    <property type="entry name" value="TspO/MBR-related_sf"/>
</dbReference>
<keyword evidence="4" id="KW-1185">Reference proteome</keyword>
<evidence type="ECO:0000256" key="2">
    <source>
        <dbReference type="SAM" id="Phobius"/>
    </source>
</evidence>
<feature type="transmembrane region" description="Helical" evidence="2">
    <location>
        <begin position="161"/>
        <end position="180"/>
    </location>
</feature>